<dbReference type="SMART" id="SM00248">
    <property type="entry name" value="ANK"/>
    <property type="match status" value="3"/>
</dbReference>
<name>A0A7J7HD98_CAMSI</name>
<dbReference type="PANTHER" id="PTHR24121">
    <property type="entry name" value="NO MECHANORECEPTOR POTENTIAL C, ISOFORM D-RELATED"/>
    <property type="match status" value="1"/>
</dbReference>
<reference evidence="3" key="1">
    <citation type="journal article" date="2020" name="Nat. Commun.">
        <title>Genome assembly of wild tea tree DASZ reveals pedigree and selection history of tea varieties.</title>
        <authorList>
            <person name="Zhang W."/>
            <person name="Zhang Y."/>
            <person name="Qiu H."/>
            <person name="Guo Y."/>
            <person name="Wan H."/>
            <person name="Zhang X."/>
            <person name="Scossa F."/>
            <person name="Alseekh S."/>
            <person name="Zhang Q."/>
            <person name="Wang P."/>
            <person name="Xu L."/>
            <person name="Schmidt M.H."/>
            <person name="Jia X."/>
            <person name="Li D."/>
            <person name="Zhu A."/>
            <person name="Guo F."/>
            <person name="Chen W."/>
            <person name="Ni D."/>
            <person name="Usadel B."/>
            <person name="Fernie A.R."/>
            <person name="Wen W."/>
        </authorList>
    </citation>
    <scope>NUCLEOTIDE SEQUENCE [LARGE SCALE GENOMIC DNA]</scope>
    <source>
        <strain evidence="3">cv. G240</strain>
    </source>
</reference>
<dbReference type="InterPro" id="IPR002110">
    <property type="entry name" value="Ankyrin_rpt"/>
</dbReference>
<organism evidence="2 3">
    <name type="scientific">Camellia sinensis</name>
    <name type="common">Tea plant</name>
    <name type="synonym">Thea sinensis</name>
    <dbReference type="NCBI Taxonomy" id="4442"/>
    <lineage>
        <taxon>Eukaryota</taxon>
        <taxon>Viridiplantae</taxon>
        <taxon>Streptophyta</taxon>
        <taxon>Embryophyta</taxon>
        <taxon>Tracheophyta</taxon>
        <taxon>Spermatophyta</taxon>
        <taxon>Magnoliopsida</taxon>
        <taxon>eudicotyledons</taxon>
        <taxon>Gunneridae</taxon>
        <taxon>Pentapetalae</taxon>
        <taxon>asterids</taxon>
        <taxon>Ericales</taxon>
        <taxon>Theaceae</taxon>
        <taxon>Camellia</taxon>
    </lineage>
</organism>
<reference evidence="2 3" key="2">
    <citation type="submission" date="2020-07" db="EMBL/GenBank/DDBJ databases">
        <title>Genome assembly of wild tea tree DASZ reveals pedigree and selection history of tea varieties.</title>
        <authorList>
            <person name="Zhang W."/>
        </authorList>
    </citation>
    <scope>NUCLEOTIDE SEQUENCE [LARGE SCALE GENOMIC DNA]</scope>
    <source>
        <strain evidence="3">cv. G240</strain>
        <tissue evidence="2">Leaf</tissue>
    </source>
</reference>
<proteinExistence type="predicted"/>
<keyword evidence="3" id="KW-1185">Reference proteome</keyword>
<keyword evidence="1" id="KW-0040">ANK repeat</keyword>
<dbReference type="Pfam" id="PF12796">
    <property type="entry name" value="Ank_2"/>
    <property type="match status" value="1"/>
</dbReference>
<dbReference type="SUPFAM" id="SSF48403">
    <property type="entry name" value="Ankyrin repeat"/>
    <property type="match status" value="1"/>
</dbReference>
<dbReference type="AlphaFoldDB" id="A0A7J7HD98"/>
<comment type="caution">
    <text evidence="2">The sequence shown here is derived from an EMBL/GenBank/DDBJ whole genome shotgun (WGS) entry which is preliminary data.</text>
</comment>
<dbReference type="PROSITE" id="PS50088">
    <property type="entry name" value="ANK_REPEAT"/>
    <property type="match status" value="1"/>
</dbReference>
<feature type="repeat" description="ANK" evidence="1">
    <location>
        <begin position="56"/>
        <end position="88"/>
    </location>
</feature>
<dbReference type="PROSITE" id="PS50297">
    <property type="entry name" value="ANK_REP_REGION"/>
    <property type="match status" value="1"/>
</dbReference>
<evidence type="ECO:0000313" key="3">
    <source>
        <dbReference type="Proteomes" id="UP000593564"/>
    </source>
</evidence>
<protein>
    <recommendedName>
        <fullName evidence="4">PGG domain-containing protein</fullName>
    </recommendedName>
</protein>
<evidence type="ECO:0008006" key="4">
    <source>
        <dbReference type="Google" id="ProtNLM"/>
    </source>
</evidence>
<dbReference type="EMBL" id="JACBKZ010000005">
    <property type="protein sequence ID" value="KAF5950893.1"/>
    <property type="molecule type" value="Genomic_DNA"/>
</dbReference>
<accession>A0A7J7HD98</accession>
<gene>
    <name evidence="2" type="ORF">HYC85_012886</name>
</gene>
<evidence type="ECO:0000256" key="1">
    <source>
        <dbReference type="PROSITE-ProRule" id="PRU00023"/>
    </source>
</evidence>
<dbReference type="PANTHER" id="PTHR24121:SF22">
    <property type="entry name" value="PROTEIN ACCELERATED CELL DEATH 6-LIKE"/>
    <property type="match status" value="1"/>
</dbReference>
<dbReference type="Proteomes" id="UP000593564">
    <property type="component" value="Unassembled WGS sequence"/>
</dbReference>
<dbReference type="Gene3D" id="1.25.40.20">
    <property type="entry name" value="Ankyrin repeat-containing domain"/>
    <property type="match status" value="1"/>
</dbReference>
<evidence type="ECO:0000313" key="2">
    <source>
        <dbReference type="EMBL" id="KAF5950893.1"/>
    </source>
</evidence>
<dbReference type="InterPro" id="IPR036770">
    <property type="entry name" value="Ankyrin_rpt-contain_sf"/>
</dbReference>
<sequence>MEGNINILKLIAEHLNLQLTPNKNTVLHIAALFGQTECAKDILKMNSSLLCKTNVKGDTALHLAVREGQQDSVDALIKYVKKLDAEGSVELESGSIMTKKMLRATIEDGDTALHNVVRLLAEDLEYTYRANNAGETPFYIAAKRRHHQVVSQILKTCIAPAYGGPGGRTALHVTVTSNNEGPDHLASHDNGGSGRWSRWWWRRWYWASVDCCGDGDDVMEVVTTTYKRD</sequence>